<dbReference type="Gene3D" id="1.10.357.10">
    <property type="entry name" value="Tetracycline Repressor, domain 2"/>
    <property type="match status" value="1"/>
</dbReference>
<dbReference type="Pfam" id="PF00440">
    <property type="entry name" value="TetR_N"/>
    <property type="match status" value="1"/>
</dbReference>
<evidence type="ECO:0000259" key="5">
    <source>
        <dbReference type="PROSITE" id="PS50977"/>
    </source>
</evidence>
<evidence type="ECO:0000313" key="7">
    <source>
        <dbReference type="Proteomes" id="UP001277761"/>
    </source>
</evidence>
<dbReference type="InterPro" id="IPR001647">
    <property type="entry name" value="HTH_TetR"/>
</dbReference>
<evidence type="ECO:0000256" key="3">
    <source>
        <dbReference type="ARBA" id="ARBA00023163"/>
    </source>
</evidence>
<evidence type="ECO:0000256" key="2">
    <source>
        <dbReference type="ARBA" id="ARBA00023125"/>
    </source>
</evidence>
<dbReference type="InterPro" id="IPR009057">
    <property type="entry name" value="Homeodomain-like_sf"/>
</dbReference>
<evidence type="ECO:0000256" key="1">
    <source>
        <dbReference type="ARBA" id="ARBA00023015"/>
    </source>
</evidence>
<feature type="domain" description="HTH tetR-type" evidence="5">
    <location>
        <begin position="13"/>
        <end position="73"/>
    </location>
</feature>
<keyword evidence="1" id="KW-0805">Transcription regulation</keyword>
<organism evidence="6 7">
    <name type="scientific">Patulibacter brassicae</name>
    <dbReference type="NCBI Taxonomy" id="1705717"/>
    <lineage>
        <taxon>Bacteria</taxon>
        <taxon>Bacillati</taxon>
        <taxon>Actinomycetota</taxon>
        <taxon>Thermoleophilia</taxon>
        <taxon>Solirubrobacterales</taxon>
        <taxon>Patulibacteraceae</taxon>
        <taxon>Patulibacter</taxon>
    </lineage>
</organism>
<dbReference type="SUPFAM" id="SSF48498">
    <property type="entry name" value="Tetracyclin repressor-like, C-terminal domain"/>
    <property type="match status" value="1"/>
</dbReference>
<dbReference type="PANTHER" id="PTHR30055">
    <property type="entry name" value="HTH-TYPE TRANSCRIPTIONAL REGULATOR RUTR"/>
    <property type="match status" value="1"/>
</dbReference>
<dbReference type="SUPFAM" id="SSF46689">
    <property type="entry name" value="Homeodomain-like"/>
    <property type="match status" value="1"/>
</dbReference>
<keyword evidence="3" id="KW-0804">Transcription</keyword>
<dbReference type="PROSITE" id="PS50977">
    <property type="entry name" value="HTH_TETR_2"/>
    <property type="match status" value="1"/>
</dbReference>
<dbReference type="InterPro" id="IPR050109">
    <property type="entry name" value="HTH-type_TetR-like_transc_reg"/>
</dbReference>
<reference evidence="6 7" key="1">
    <citation type="submission" date="2023-11" db="EMBL/GenBank/DDBJ databases">
        <authorList>
            <person name="Xu M."/>
            <person name="Jiang T."/>
        </authorList>
    </citation>
    <scope>NUCLEOTIDE SEQUENCE [LARGE SCALE GENOMIC DNA]</scope>
    <source>
        <strain evidence="6 7">SD</strain>
    </source>
</reference>
<dbReference type="PANTHER" id="PTHR30055:SF234">
    <property type="entry name" value="HTH-TYPE TRANSCRIPTIONAL REGULATOR BETI"/>
    <property type="match status" value="1"/>
</dbReference>
<keyword evidence="2 4" id="KW-0238">DNA-binding</keyword>
<accession>A0ABU4VDY2</accession>
<protein>
    <submittedName>
        <fullName evidence="6">TetR/AcrR family transcriptional regulator</fullName>
    </submittedName>
</protein>
<gene>
    <name evidence="6" type="ORF">SK069_00240</name>
</gene>
<feature type="DNA-binding region" description="H-T-H motif" evidence="4">
    <location>
        <begin position="36"/>
        <end position="55"/>
    </location>
</feature>
<comment type="caution">
    <text evidence="6">The sequence shown here is derived from an EMBL/GenBank/DDBJ whole genome shotgun (WGS) entry which is preliminary data.</text>
</comment>
<dbReference type="Proteomes" id="UP001277761">
    <property type="component" value="Unassembled WGS sequence"/>
</dbReference>
<dbReference type="EMBL" id="JAXAVX010000001">
    <property type="protein sequence ID" value="MDX8150006.1"/>
    <property type="molecule type" value="Genomic_DNA"/>
</dbReference>
<dbReference type="InterPro" id="IPR036271">
    <property type="entry name" value="Tet_transcr_reg_TetR-rel_C_sf"/>
</dbReference>
<proteinExistence type="predicted"/>
<dbReference type="RefSeq" id="WP_319952159.1">
    <property type="nucleotide sequence ID" value="NZ_JAXAVX010000001.1"/>
</dbReference>
<name>A0ABU4VDY2_9ACTN</name>
<keyword evidence="7" id="KW-1185">Reference proteome</keyword>
<evidence type="ECO:0000256" key="4">
    <source>
        <dbReference type="PROSITE-ProRule" id="PRU00335"/>
    </source>
</evidence>
<evidence type="ECO:0000313" key="6">
    <source>
        <dbReference type="EMBL" id="MDX8150006.1"/>
    </source>
</evidence>
<sequence>MAPSDTETPAPDADPRRRLLRAIAVVVDERGFAATTIAEIVREARVSKRTFYEHFEDKLDCFLAAYEAGSALLLRRLAAAARQSDPPAPWDERVRRAIRGYLDVLADTPAASRTFAVEIQAAGPRAIALRREMHRRTAQQLVAVVEAARESEPSLRPLTPTMALAAVGAMTELVVHGLADGDAEELRALDDEVTFLLRAILTAPAPDRPHDPERPTA</sequence>